<evidence type="ECO:0000256" key="1">
    <source>
        <dbReference type="SAM" id="SignalP"/>
    </source>
</evidence>
<feature type="signal peptide" evidence="1">
    <location>
        <begin position="1"/>
        <end position="23"/>
    </location>
</feature>
<accession>A0A5B8MV67</accession>
<gene>
    <name evidence="2" type="ORF">A3770_14p72060</name>
</gene>
<feature type="chain" id="PRO_5022788238" evidence="1">
    <location>
        <begin position="24"/>
        <end position="417"/>
    </location>
</feature>
<dbReference type="OrthoDB" id="567961at2759"/>
<dbReference type="EMBL" id="CP031047">
    <property type="protein sequence ID" value="QDZ24688.1"/>
    <property type="molecule type" value="Genomic_DNA"/>
</dbReference>
<dbReference type="Proteomes" id="UP000316726">
    <property type="component" value="Chromosome 14"/>
</dbReference>
<reference evidence="2 3" key="1">
    <citation type="submission" date="2018-07" db="EMBL/GenBank/DDBJ databases">
        <title>The complete nuclear genome of the prasinophyte Chloropicon primus (CCMP1205).</title>
        <authorList>
            <person name="Pombert J.-F."/>
            <person name="Otis C."/>
            <person name="Turmel M."/>
            <person name="Lemieux C."/>
        </authorList>
    </citation>
    <scope>NUCLEOTIDE SEQUENCE [LARGE SCALE GENOMIC DNA]</scope>
    <source>
        <strain evidence="2 3">CCMP1205</strain>
    </source>
</reference>
<organism evidence="2 3">
    <name type="scientific">Chloropicon primus</name>
    <dbReference type="NCBI Taxonomy" id="1764295"/>
    <lineage>
        <taxon>Eukaryota</taxon>
        <taxon>Viridiplantae</taxon>
        <taxon>Chlorophyta</taxon>
        <taxon>Chloropicophyceae</taxon>
        <taxon>Chloropicales</taxon>
        <taxon>Chloropicaceae</taxon>
        <taxon>Chloropicon</taxon>
    </lineage>
</organism>
<evidence type="ECO:0000313" key="3">
    <source>
        <dbReference type="Proteomes" id="UP000316726"/>
    </source>
</evidence>
<sequence length="417" mass="45664">MLGRRTFIALVLLALGLIDGAASVWVAGGDGGDGVMSLLPRSSAGGEGGEMGGVDFSKVAMKSVPHKSCNPSDKGCKVVKPLLTATLDLTPDDRGCIPPASDNPVARSMSPAYCVFSTLPQESFWVNLNPNEPNRVMDHRMQGTETGRILLESDLWLKKTAAIYLHPDHALGEKFWKEVYAWVGKGKNGRLCYSLRQWIVPGEIQIAHTVDKNRVTVHLLKATMSVRHESAFEEALNAESGKRSAKRVEAMMDVMCKGANRTLKRHAEETYEALVLPHVEKHVNSAAEYERLRFMFYWRIVSEYAKKLAGRAGLGAAGGGGASGDDEEVPAAAAHPGEEMMGARVSSASGFDAGENLTRIDPIQEEGWTKEVLFRSYLHSVSKGEFLLKRQVEEDGVVYMRTFFHGAINWSDPFLSP</sequence>
<evidence type="ECO:0000313" key="2">
    <source>
        <dbReference type="EMBL" id="QDZ24688.1"/>
    </source>
</evidence>
<protein>
    <submittedName>
        <fullName evidence="2">Uncharacterized protein</fullName>
    </submittedName>
</protein>
<dbReference type="AlphaFoldDB" id="A0A5B8MV67"/>
<keyword evidence="1" id="KW-0732">Signal</keyword>
<keyword evidence="3" id="KW-1185">Reference proteome</keyword>
<proteinExistence type="predicted"/>
<name>A0A5B8MV67_9CHLO</name>